<keyword evidence="3" id="KW-1185">Reference proteome</keyword>
<organism evidence="2 3">
    <name type="scientific">Pelotomaculum isophthalicicum JI</name>
    <dbReference type="NCBI Taxonomy" id="947010"/>
    <lineage>
        <taxon>Bacteria</taxon>
        <taxon>Bacillati</taxon>
        <taxon>Bacillota</taxon>
        <taxon>Clostridia</taxon>
        <taxon>Eubacteriales</taxon>
        <taxon>Desulfotomaculaceae</taxon>
        <taxon>Pelotomaculum</taxon>
    </lineage>
</organism>
<comment type="caution">
    <text evidence="2">The sequence shown here is derived from an EMBL/GenBank/DDBJ whole genome shotgun (WGS) entry which is preliminary data.</text>
</comment>
<dbReference type="EMBL" id="JAKOAV010000026">
    <property type="protein sequence ID" value="MDF9409210.1"/>
    <property type="molecule type" value="Genomic_DNA"/>
</dbReference>
<keyword evidence="1" id="KW-0472">Membrane</keyword>
<feature type="transmembrane region" description="Helical" evidence="1">
    <location>
        <begin position="59"/>
        <end position="78"/>
    </location>
</feature>
<dbReference type="AlphaFoldDB" id="A0A9X4H2W4"/>
<name>A0A9X4H2W4_9FIRM</name>
<dbReference type="Proteomes" id="UP001154312">
    <property type="component" value="Unassembled WGS sequence"/>
</dbReference>
<gene>
    <name evidence="2" type="ORF">L7E55_12725</name>
</gene>
<evidence type="ECO:0000313" key="3">
    <source>
        <dbReference type="Proteomes" id="UP001154312"/>
    </source>
</evidence>
<reference evidence="2" key="1">
    <citation type="submission" date="2022-02" db="EMBL/GenBank/DDBJ databases">
        <authorList>
            <person name="Leng L."/>
        </authorList>
    </citation>
    <scope>NUCLEOTIDE SEQUENCE</scope>
    <source>
        <strain evidence="2">JI</strain>
    </source>
</reference>
<keyword evidence="1" id="KW-0812">Transmembrane</keyword>
<sequence>MDFSIIIGLLLFIALVYYFYQAYTSQKNKKRIVDLLAVGVILWVAPKLSTYINKEPFEVSGILIFAYGWGIFIIEKFWEGFDGKK</sequence>
<dbReference type="RefSeq" id="WP_277444656.1">
    <property type="nucleotide sequence ID" value="NZ_JAKOAV010000026.1"/>
</dbReference>
<keyword evidence="1" id="KW-1133">Transmembrane helix</keyword>
<evidence type="ECO:0000256" key="1">
    <source>
        <dbReference type="SAM" id="Phobius"/>
    </source>
</evidence>
<evidence type="ECO:0000313" key="2">
    <source>
        <dbReference type="EMBL" id="MDF9409210.1"/>
    </source>
</evidence>
<accession>A0A9X4H2W4</accession>
<proteinExistence type="predicted"/>
<feature type="transmembrane region" description="Helical" evidence="1">
    <location>
        <begin position="6"/>
        <end position="23"/>
    </location>
</feature>
<protein>
    <submittedName>
        <fullName evidence="2">Uncharacterized protein</fullName>
    </submittedName>
</protein>